<reference evidence="2" key="2">
    <citation type="submission" date="2023-07" db="EMBL/GenBank/DDBJ databases">
        <authorList>
            <consortium name="Lawrence Berkeley National Laboratory"/>
            <person name="Haridas S."/>
            <person name="Hensen N."/>
            <person name="Bonometti L."/>
            <person name="Westerberg I."/>
            <person name="Brannstrom I.O."/>
            <person name="Guillou S."/>
            <person name="Cros-Aarteil S."/>
            <person name="Calhoun S."/>
            <person name="Kuo A."/>
            <person name="Mondo S."/>
            <person name="Pangilinan J."/>
            <person name="Riley R."/>
            <person name="LaButti K."/>
            <person name="Andreopoulos B."/>
            <person name="Lipzen A."/>
            <person name="Chen C."/>
            <person name="Yanf M."/>
            <person name="Daum C."/>
            <person name="Ng V."/>
            <person name="Clum A."/>
            <person name="Steindorff A."/>
            <person name="Ohm R."/>
            <person name="Martin F."/>
            <person name="Silar P."/>
            <person name="Natvig D."/>
            <person name="Lalanne C."/>
            <person name="Gautier V."/>
            <person name="Ament-velasquez S.L."/>
            <person name="Kruys A."/>
            <person name="Hutchinson M.I."/>
            <person name="Powell A.J."/>
            <person name="Barry K."/>
            <person name="Miller A.N."/>
            <person name="Grigoriev I.V."/>
            <person name="Debuchy R."/>
            <person name="Gladieux P."/>
            <person name="Thoren M.H."/>
            <person name="Johannesson H."/>
        </authorList>
    </citation>
    <scope>NUCLEOTIDE SEQUENCE</scope>
    <source>
        <strain evidence="2">FGSC 1904</strain>
    </source>
</reference>
<accession>A0AAE0PF43</accession>
<evidence type="ECO:0000313" key="3">
    <source>
        <dbReference type="Proteomes" id="UP001281003"/>
    </source>
</evidence>
<feature type="signal peptide" evidence="1">
    <location>
        <begin position="1"/>
        <end position="22"/>
    </location>
</feature>
<keyword evidence="1" id="KW-0732">Signal</keyword>
<comment type="caution">
    <text evidence="2">The sequence shown here is derived from an EMBL/GenBank/DDBJ whole genome shotgun (WGS) entry which is preliminary data.</text>
</comment>
<dbReference type="AlphaFoldDB" id="A0AAE0PF43"/>
<organism evidence="2 3">
    <name type="scientific">Sordaria brevicollis</name>
    <dbReference type="NCBI Taxonomy" id="83679"/>
    <lineage>
        <taxon>Eukaryota</taxon>
        <taxon>Fungi</taxon>
        <taxon>Dikarya</taxon>
        <taxon>Ascomycota</taxon>
        <taxon>Pezizomycotina</taxon>
        <taxon>Sordariomycetes</taxon>
        <taxon>Sordariomycetidae</taxon>
        <taxon>Sordariales</taxon>
        <taxon>Sordariaceae</taxon>
        <taxon>Sordaria</taxon>
    </lineage>
</organism>
<reference evidence="2" key="1">
    <citation type="journal article" date="2023" name="Mol. Phylogenet. Evol.">
        <title>Genome-scale phylogeny and comparative genomics of the fungal order Sordariales.</title>
        <authorList>
            <person name="Hensen N."/>
            <person name="Bonometti L."/>
            <person name="Westerberg I."/>
            <person name="Brannstrom I.O."/>
            <person name="Guillou S."/>
            <person name="Cros-Aarteil S."/>
            <person name="Calhoun S."/>
            <person name="Haridas S."/>
            <person name="Kuo A."/>
            <person name="Mondo S."/>
            <person name="Pangilinan J."/>
            <person name="Riley R."/>
            <person name="LaButti K."/>
            <person name="Andreopoulos B."/>
            <person name="Lipzen A."/>
            <person name="Chen C."/>
            <person name="Yan M."/>
            <person name="Daum C."/>
            <person name="Ng V."/>
            <person name="Clum A."/>
            <person name="Steindorff A."/>
            <person name="Ohm R.A."/>
            <person name="Martin F."/>
            <person name="Silar P."/>
            <person name="Natvig D.O."/>
            <person name="Lalanne C."/>
            <person name="Gautier V."/>
            <person name="Ament-Velasquez S.L."/>
            <person name="Kruys A."/>
            <person name="Hutchinson M.I."/>
            <person name="Powell A.J."/>
            <person name="Barry K."/>
            <person name="Miller A.N."/>
            <person name="Grigoriev I.V."/>
            <person name="Debuchy R."/>
            <person name="Gladieux P."/>
            <person name="Hiltunen Thoren M."/>
            <person name="Johannesson H."/>
        </authorList>
    </citation>
    <scope>NUCLEOTIDE SEQUENCE</scope>
    <source>
        <strain evidence="2">FGSC 1904</strain>
    </source>
</reference>
<name>A0AAE0PF43_SORBR</name>
<gene>
    <name evidence="2" type="ORF">B0T20DRAFT_411806</name>
</gene>
<dbReference type="Proteomes" id="UP001281003">
    <property type="component" value="Unassembled WGS sequence"/>
</dbReference>
<evidence type="ECO:0000313" key="2">
    <source>
        <dbReference type="EMBL" id="KAK3398697.1"/>
    </source>
</evidence>
<dbReference type="EMBL" id="JAUTDP010000006">
    <property type="protein sequence ID" value="KAK3398697.1"/>
    <property type="molecule type" value="Genomic_DNA"/>
</dbReference>
<sequence length="112" mass="12641">MPITAQLASVLCIRILLHHVHGHQGMYSTIAVDLVPYLQPMLSPMFGLHVEDNASSRRHGIGLLFRLCYSLGSEEPGFDEMGRGYITQDRGLSQPHYSTWLSFVMTMMCVSW</sequence>
<proteinExistence type="predicted"/>
<evidence type="ECO:0000256" key="1">
    <source>
        <dbReference type="SAM" id="SignalP"/>
    </source>
</evidence>
<keyword evidence="3" id="KW-1185">Reference proteome</keyword>
<protein>
    <submittedName>
        <fullName evidence="2">Uncharacterized protein</fullName>
    </submittedName>
</protein>
<feature type="chain" id="PRO_5041914894" evidence="1">
    <location>
        <begin position="23"/>
        <end position="112"/>
    </location>
</feature>